<dbReference type="Proteomes" id="UP000243498">
    <property type="component" value="Unassembled WGS sequence"/>
</dbReference>
<evidence type="ECO:0000313" key="2">
    <source>
        <dbReference type="EMBL" id="OAA41000.1"/>
    </source>
</evidence>
<keyword evidence="3" id="KW-1185">Reference proteome</keyword>
<name>A0A167CBE7_METRR</name>
<sequence>MCTVLGMPPCGDLVGPKCFRPPSHCDSSTRPTSRQARPTVAQNPPTHQSTKSTPSTEACWCGATMAPCPYVHKTAGCGPLALSSRAPTQMMAWAPGPRRGLTMAPTLEAKD</sequence>
<proteinExistence type="predicted"/>
<evidence type="ECO:0000256" key="1">
    <source>
        <dbReference type="SAM" id="MobiDB-lite"/>
    </source>
</evidence>
<feature type="region of interest" description="Disordered" evidence="1">
    <location>
        <begin position="19"/>
        <end position="55"/>
    </location>
</feature>
<comment type="caution">
    <text evidence="2">The sequence shown here is derived from an EMBL/GenBank/DDBJ whole genome shotgun (WGS) entry which is preliminary data.</text>
</comment>
<organism evidence="2 3">
    <name type="scientific">Metarhizium rileyi (strain RCEF 4871)</name>
    <name type="common">Nomuraea rileyi</name>
    <dbReference type="NCBI Taxonomy" id="1649241"/>
    <lineage>
        <taxon>Eukaryota</taxon>
        <taxon>Fungi</taxon>
        <taxon>Dikarya</taxon>
        <taxon>Ascomycota</taxon>
        <taxon>Pezizomycotina</taxon>
        <taxon>Sordariomycetes</taxon>
        <taxon>Hypocreomycetidae</taxon>
        <taxon>Hypocreales</taxon>
        <taxon>Clavicipitaceae</taxon>
        <taxon>Metarhizium</taxon>
    </lineage>
</organism>
<evidence type="ECO:0000313" key="3">
    <source>
        <dbReference type="Proteomes" id="UP000243498"/>
    </source>
</evidence>
<accession>A0A167CBE7</accession>
<feature type="compositionally biased region" description="Polar residues" evidence="1">
    <location>
        <begin position="25"/>
        <end position="55"/>
    </location>
</feature>
<protein>
    <submittedName>
        <fullName evidence="2">Uncharacterized protein</fullName>
    </submittedName>
</protein>
<reference evidence="2 3" key="1">
    <citation type="journal article" date="2016" name="Genome Biol. Evol.">
        <title>Divergent and convergent evolution of fungal pathogenicity.</title>
        <authorList>
            <person name="Shang Y."/>
            <person name="Xiao G."/>
            <person name="Zheng P."/>
            <person name="Cen K."/>
            <person name="Zhan S."/>
            <person name="Wang C."/>
        </authorList>
    </citation>
    <scope>NUCLEOTIDE SEQUENCE [LARGE SCALE GENOMIC DNA]</scope>
    <source>
        <strain evidence="2 3">RCEF 4871</strain>
    </source>
</reference>
<gene>
    <name evidence="2" type="ORF">NOR_05582</name>
</gene>
<dbReference type="AlphaFoldDB" id="A0A167CBE7"/>
<dbReference type="EMBL" id="AZHC01000017">
    <property type="protein sequence ID" value="OAA41000.1"/>
    <property type="molecule type" value="Genomic_DNA"/>
</dbReference>